<dbReference type="GO" id="GO:0005737">
    <property type="term" value="C:cytoplasm"/>
    <property type="evidence" value="ECO:0007669"/>
    <property type="project" value="UniProtKB-SubCell"/>
</dbReference>
<keyword evidence="7" id="KW-0460">Magnesium</keyword>
<dbReference type="InterPro" id="IPR014048">
    <property type="entry name" value="MethylDNA_cys_MeTrfase_DNA-bd"/>
</dbReference>
<keyword evidence="7" id="KW-0479">Metal-binding</keyword>
<evidence type="ECO:0000256" key="1">
    <source>
        <dbReference type="ARBA" id="ARBA00004496"/>
    </source>
</evidence>
<evidence type="ECO:0000313" key="9">
    <source>
        <dbReference type="EMBL" id="QDU40677.1"/>
    </source>
</evidence>
<keyword evidence="2 7" id="KW-0963">Cytoplasm</keyword>
<evidence type="ECO:0000256" key="7">
    <source>
        <dbReference type="HAMAP-Rule" id="MF_00801"/>
    </source>
</evidence>
<dbReference type="Gene3D" id="3.30.2170.10">
    <property type="entry name" value="archaeoglobus fulgidus dsm 4304 superfamily"/>
    <property type="match status" value="1"/>
</dbReference>
<proteinExistence type="inferred from homology"/>
<evidence type="ECO:0000259" key="8">
    <source>
        <dbReference type="Pfam" id="PF01035"/>
    </source>
</evidence>
<feature type="binding site" evidence="7">
    <location>
        <position position="104"/>
    </location>
    <ligand>
        <name>Mg(2+)</name>
        <dbReference type="ChEBI" id="CHEBI:18420"/>
    </ligand>
</feature>
<keyword evidence="6 7" id="KW-0378">Hydrolase</keyword>
<comment type="cofactor">
    <cofactor evidence="7">
        <name>Mg(2+)</name>
        <dbReference type="ChEBI" id="CHEBI:18420"/>
    </cofactor>
</comment>
<dbReference type="PANTHER" id="PTHR28511:SF1">
    <property type="entry name" value="ENDONUCLEASE V"/>
    <property type="match status" value="1"/>
</dbReference>
<dbReference type="GO" id="GO:0006281">
    <property type="term" value="P:DNA repair"/>
    <property type="evidence" value="ECO:0007669"/>
    <property type="project" value="UniProtKB-UniRule"/>
</dbReference>
<comment type="similarity">
    <text evidence="7">Belongs to the endonuclease V family.</text>
</comment>
<feature type="binding site" evidence="7">
    <location>
        <position position="174"/>
    </location>
    <ligand>
        <name>Mg(2+)</name>
        <dbReference type="ChEBI" id="CHEBI:18420"/>
    </ligand>
</feature>
<comment type="subcellular location">
    <subcellularLocation>
        <location evidence="1 7">Cytoplasm</location>
    </subcellularLocation>
</comment>
<dbReference type="KEGG" id="mri:Mal4_50350"/>
<evidence type="ECO:0000256" key="5">
    <source>
        <dbReference type="ARBA" id="ARBA00022763"/>
    </source>
</evidence>
<evidence type="ECO:0000256" key="3">
    <source>
        <dbReference type="ARBA" id="ARBA00022722"/>
    </source>
</evidence>
<dbReference type="AlphaFoldDB" id="A0A517ZDX5"/>
<dbReference type="HAMAP" id="MF_00801">
    <property type="entry name" value="Endonuclease_5"/>
    <property type="match status" value="1"/>
</dbReference>
<dbReference type="PANTHER" id="PTHR28511">
    <property type="entry name" value="ENDONUCLEASE V"/>
    <property type="match status" value="1"/>
</dbReference>
<dbReference type="GO" id="GO:0000287">
    <property type="term" value="F:magnesium ion binding"/>
    <property type="evidence" value="ECO:0007669"/>
    <property type="project" value="UniProtKB-UniRule"/>
</dbReference>
<dbReference type="Proteomes" id="UP000320496">
    <property type="component" value="Chromosome"/>
</dbReference>
<accession>A0A517ZDX5</accession>
<feature type="site" description="Interaction with target DNA" evidence="7">
    <location>
        <position position="141"/>
    </location>
</feature>
<keyword evidence="7" id="KW-0234">DNA repair</keyword>
<keyword evidence="5 7" id="KW-0227">DNA damage</keyword>
<keyword evidence="4 7" id="KW-0255">Endonuclease</keyword>
<dbReference type="Gene3D" id="1.10.10.10">
    <property type="entry name" value="Winged helix-like DNA-binding domain superfamily/Winged helix DNA-binding domain"/>
    <property type="match status" value="1"/>
</dbReference>
<evidence type="ECO:0000256" key="2">
    <source>
        <dbReference type="ARBA" id="ARBA00022490"/>
    </source>
</evidence>
<comment type="function">
    <text evidence="7">DNA repair enzyme involved in the repair of deaminated bases. Selectively cleaves double-stranded DNA at the second phosphodiester bond 3' to a deoxyinosine leaving behind the intact lesion on the nicked DNA.</text>
</comment>
<dbReference type="GO" id="GO:0043737">
    <property type="term" value="F:deoxyribonuclease V activity"/>
    <property type="evidence" value="ECO:0007669"/>
    <property type="project" value="UniProtKB-UniRule"/>
</dbReference>
<feature type="domain" description="Methylated-DNA-[protein]-cysteine S-methyltransferase DNA binding" evidence="8">
    <location>
        <begin position="2"/>
        <end position="52"/>
    </location>
</feature>
<evidence type="ECO:0000256" key="6">
    <source>
        <dbReference type="ARBA" id="ARBA00022801"/>
    </source>
</evidence>
<gene>
    <name evidence="7 9" type="primary">nfi</name>
    <name evidence="9" type="ORF">Mal4_50350</name>
</gene>
<dbReference type="Pfam" id="PF04493">
    <property type="entry name" value="Endonuclease_5"/>
    <property type="match status" value="1"/>
</dbReference>
<dbReference type="SUPFAM" id="SSF46767">
    <property type="entry name" value="Methylated DNA-protein cysteine methyltransferase, C-terminal domain"/>
    <property type="match status" value="1"/>
</dbReference>
<dbReference type="CDD" id="cd06559">
    <property type="entry name" value="Endonuclease_V"/>
    <property type="match status" value="1"/>
</dbReference>
<dbReference type="InterPro" id="IPR036217">
    <property type="entry name" value="MethylDNA_cys_MeTrfase_DNAb"/>
</dbReference>
<name>A0A517ZDX5_9PLAN</name>
<dbReference type="InterPro" id="IPR036388">
    <property type="entry name" value="WH-like_DNA-bd_sf"/>
</dbReference>
<dbReference type="EMBL" id="CP036275">
    <property type="protein sequence ID" value="QDU40677.1"/>
    <property type="molecule type" value="Genomic_DNA"/>
</dbReference>
<evidence type="ECO:0000256" key="4">
    <source>
        <dbReference type="ARBA" id="ARBA00022759"/>
    </source>
</evidence>
<protein>
    <recommendedName>
        <fullName evidence="7">Endonuclease V</fullName>
        <ecNumber evidence="7">3.1.21.7</ecNumber>
    </recommendedName>
    <alternativeName>
        <fullName evidence="7">Deoxyinosine 3'endonuclease</fullName>
    </alternativeName>
    <alternativeName>
        <fullName evidence="7">Deoxyribonuclease V</fullName>
        <shortName evidence="7">DNase V</shortName>
    </alternativeName>
</protein>
<keyword evidence="10" id="KW-1185">Reference proteome</keyword>
<dbReference type="OrthoDB" id="9790916at2"/>
<dbReference type="GO" id="GO:0016891">
    <property type="term" value="F:RNA endonuclease activity producing 5'-phosphomonoesters, hydrolytic mechanism"/>
    <property type="evidence" value="ECO:0007669"/>
    <property type="project" value="TreeGrafter"/>
</dbReference>
<dbReference type="GO" id="GO:0003727">
    <property type="term" value="F:single-stranded RNA binding"/>
    <property type="evidence" value="ECO:0007669"/>
    <property type="project" value="TreeGrafter"/>
</dbReference>
<dbReference type="InterPro" id="IPR007581">
    <property type="entry name" value="Endonuclease-V"/>
</dbReference>
<comment type="catalytic activity">
    <reaction evidence="7">
        <text>Endonucleolytic cleavage at apurinic or apyrimidinic sites to products with a 5'-phosphate.</text>
        <dbReference type="EC" id="3.1.21.7"/>
    </reaction>
</comment>
<evidence type="ECO:0000313" key="10">
    <source>
        <dbReference type="Proteomes" id="UP000320496"/>
    </source>
</evidence>
<sequence>MKAARWIGERLLDHDHRPTCPCHRVVRKDGSPGLYITGNTREKLGLLRAEGVEVADGKVKPDFPDDRFTTDRPLTPLLDLQCRVPQELKLTPLRKEPRTLGGLDVAYVDRQTAVAAYVQLDAESLETVWKATLPLPVRFPYVSGYLAFRELPALLALAGHARAENHWADLVFVDGNGILHPRRAGIAACFGLLAETPTIGIGKTLLCGSVDVTDLAAGEPRLVMHEEEPIGAALKCRSTSRPFFASPGNLVTLDDAVRWSRHCLTDNRLPEPIQRADRLSKQEVRDARKQKE</sequence>
<organism evidence="9 10">
    <name type="scientific">Maioricimonas rarisocia</name>
    <dbReference type="NCBI Taxonomy" id="2528026"/>
    <lineage>
        <taxon>Bacteria</taxon>
        <taxon>Pseudomonadati</taxon>
        <taxon>Planctomycetota</taxon>
        <taxon>Planctomycetia</taxon>
        <taxon>Planctomycetales</taxon>
        <taxon>Planctomycetaceae</taxon>
        <taxon>Maioricimonas</taxon>
    </lineage>
</organism>
<dbReference type="EC" id="3.1.21.7" evidence="7"/>
<keyword evidence="3 7" id="KW-0540">Nuclease</keyword>
<reference evidence="9 10" key="1">
    <citation type="submission" date="2019-02" db="EMBL/GenBank/DDBJ databases">
        <title>Deep-cultivation of Planctomycetes and their phenomic and genomic characterization uncovers novel biology.</title>
        <authorList>
            <person name="Wiegand S."/>
            <person name="Jogler M."/>
            <person name="Boedeker C."/>
            <person name="Pinto D."/>
            <person name="Vollmers J."/>
            <person name="Rivas-Marin E."/>
            <person name="Kohn T."/>
            <person name="Peeters S.H."/>
            <person name="Heuer A."/>
            <person name="Rast P."/>
            <person name="Oberbeckmann S."/>
            <person name="Bunk B."/>
            <person name="Jeske O."/>
            <person name="Meyerdierks A."/>
            <person name="Storesund J.E."/>
            <person name="Kallscheuer N."/>
            <person name="Luecker S."/>
            <person name="Lage O.M."/>
            <person name="Pohl T."/>
            <person name="Merkel B.J."/>
            <person name="Hornburger P."/>
            <person name="Mueller R.-W."/>
            <person name="Bruemmer F."/>
            <person name="Labrenz M."/>
            <person name="Spormann A.M."/>
            <person name="Op den Camp H."/>
            <person name="Overmann J."/>
            <person name="Amann R."/>
            <person name="Jetten M.S.M."/>
            <person name="Mascher T."/>
            <person name="Medema M.H."/>
            <person name="Devos D.P."/>
            <person name="Kaster A.-K."/>
            <person name="Ovreas L."/>
            <person name="Rohde M."/>
            <person name="Galperin M.Y."/>
            <person name="Jogler C."/>
        </authorList>
    </citation>
    <scope>NUCLEOTIDE SEQUENCE [LARGE SCALE GENOMIC DNA]</scope>
    <source>
        <strain evidence="9 10">Mal4</strain>
    </source>
</reference>
<dbReference type="Pfam" id="PF01035">
    <property type="entry name" value="DNA_binding_1"/>
    <property type="match status" value="1"/>
</dbReference>